<proteinExistence type="predicted"/>
<keyword evidence="1" id="KW-1185">Reference proteome</keyword>
<evidence type="ECO:0000313" key="2">
    <source>
        <dbReference type="WBParaSite" id="nRc.2.0.1.t22085-RA"/>
    </source>
</evidence>
<sequence>MVKDLPANVEIFLSRSRLLTDEEFVRPDIRNNLAFSLQYETSFGENCCGKVLISLRRQFFLIDAVKTGPAVHWNIGADDNVSRYYDITSQSDQCTTSIRDEV</sequence>
<dbReference type="AlphaFoldDB" id="A0A915J7H1"/>
<accession>A0A915J7H1</accession>
<evidence type="ECO:0000313" key="1">
    <source>
        <dbReference type="Proteomes" id="UP000887565"/>
    </source>
</evidence>
<reference evidence="2" key="1">
    <citation type="submission" date="2022-11" db="UniProtKB">
        <authorList>
            <consortium name="WormBaseParasite"/>
        </authorList>
    </citation>
    <scope>IDENTIFICATION</scope>
</reference>
<protein>
    <submittedName>
        <fullName evidence="2">Uncharacterized protein</fullName>
    </submittedName>
</protein>
<name>A0A915J7H1_ROMCU</name>
<dbReference type="WBParaSite" id="nRc.2.0.1.t22085-RA">
    <property type="protein sequence ID" value="nRc.2.0.1.t22085-RA"/>
    <property type="gene ID" value="nRc.2.0.1.g22085"/>
</dbReference>
<organism evidence="1 2">
    <name type="scientific">Romanomermis culicivorax</name>
    <name type="common">Nematode worm</name>
    <dbReference type="NCBI Taxonomy" id="13658"/>
    <lineage>
        <taxon>Eukaryota</taxon>
        <taxon>Metazoa</taxon>
        <taxon>Ecdysozoa</taxon>
        <taxon>Nematoda</taxon>
        <taxon>Enoplea</taxon>
        <taxon>Dorylaimia</taxon>
        <taxon>Mermithida</taxon>
        <taxon>Mermithoidea</taxon>
        <taxon>Mermithidae</taxon>
        <taxon>Romanomermis</taxon>
    </lineage>
</organism>
<dbReference type="Proteomes" id="UP000887565">
    <property type="component" value="Unplaced"/>
</dbReference>